<keyword evidence="2" id="KW-1185">Reference proteome</keyword>
<evidence type="ECO:0000313" key="1">
    <source>
        <dbReference type="EMBL" id="EGV28144.1"/>
    </source>
</evidence>
<dbReference type="STRING" id="765913.ThidrDRAFT_4045"/>
<dbReference type="OrthoDB" id="6381346at2"/>
<dbReference type="RefSeq" id="WP_007042758.1">
    <property type="nucleotide sequence ID" value="NZ_AFWT01000045.1"/>
</dbReference>
<evidence type="ECO:0008006" key="3">
    <source>
        <dbReference type="Google" id="ProtNLM"/>
    </source>
</evidence>
<dbReference type="EMBL" id="AFWT01000045">
    <property type="protein sequence ID" value="EGV28144.1"/>
    <property type="molecule type" value="Genomic_DNA"/>
</dbReference>
<proteinExistence type="predicted"/>
<dbReference type="eggNOG" id="COG2984">
    <property type="taxonomic scope" value="Bacteria"/>
</dbReference>
<organism evidence="1 2">
    <name type="scientific">Thiorhodococcus drewsii AZ1</name>
    <dbReference type="NCBI Taxonomy" id="765913"/>
    <lineage>
        <taxon>Bacteria</taxon>
        <taxon>Pseudomonadati</taxon>
        <taxon>Pseudomonadota</taxon>
        <taxon>Gammaproteobacteria</taxon>
        <taxon>Chromatiales</taxon>
        <taxon>Chromatiaceae</taxon>
        <taxon>Thiorhodococcus</taxon>
    </lineage>
</organism>
<name>G2E6Y2_9GAMM</name>
<protein>
    <recommendedName>
        <fullName evidence="3">ABC transporter substrate-binding protein</fullName>
    </recommendedName>
</protein>
<evidence type="ECO:0000313" key="2">
    <source>
        <dbReference type="Proteomes" id="UP000004200"/>
    </source>
</evidence>
<dbReference type="Proteomes" id="UP000004200">
    <property type="component" value="Unassembled WGS sequence"/>
</dbReference>
<dbReference type="AlphaFoldDB" id="G2E6Y2"/>
<accession>G2E6Y2</accession>
<sequence length="300" mass="32674">MGLSRHRSEGLSILVLLAWLLATPDPTWPADTCLEAPLLLISPALSPPYDAIIDQLAAGLADATGRAPGVCTLEDLSTRTLTPTRIVAVGAEAAAAAAQRFPQTPQVPILIRTLPERTHQGLSRYIAPPLTLDTLALLSPTTNRVVFVHRREVPAAWLARARAVAESHGWRWEPIAVAGLREAALAIEQLRHQAQPTTALWFHRDVLALDPDILVPPLVRLSWKIGCAVLSDDAETVERGLLFALTPDYRALGRATARLETGAGLADLQWVRRLLNRRTARAIGLVLPPSTEQQFDVVYD</sequence>
<reference evidence="1 2" key="1">
    <citation type="submission" date="2011-06" db="EMBL/GenBank/DDBJ databases">
        <title>The draft genome of Thiorhodococcus drewsii AZ1.</title>
        <authorList>
            <consortium name="US DOE Joint Genome Institute (JGI-PGF)"/>
            <person name="Lucas S."/>
            <person name="Han J."/>
            <person name="Lapidus A."/>
            <person name="Cheng J.-F."/>
            <person name="Goodwin L."/>
            <person name="Pitluck S."/>
            <person name="Peters L."/>
            <person name="Land M.L."/>
            <person name="Hauser L."/>
            <person name="Vogl K."/>
            <person name="Liu Z."/>
            <person name="Imhoff J."/>
            <person name="Thiel V."/>
            <person name="Frigaard N.-U."/>
            <person name="Bryant D.A."/>
            <person name="Woyke T.J."/>
        </authorList>
    </citation>
    <scope>NUCLEOTIDE SEQUENCE [LARGE SCALE GENOMIC DNA]</scope>
    <source>
        <strain evidence="1 2">AZ1</strain>
    </source>
</reference>
<gene>
    <name evidence="1" type="ORF">ThidrDRAFT_4045</name>
</gene>
<dbReference type="Gene3D" id="3.40.50.2300">
    <property type="match status" value="1"/>
</dbReference>
<comment type="caution">
    <text evidence="1">The sequence shown here is derived from an EMBL/GenBank/DDBJ whole genome shotgun (WGS) entry which is preliminary data.</text>
</comment>